<dbReference type="Proteomes" id="UP001054945">
    <property type="component" value="Unassembled WGS sequence"/>
</dbReference>
<dbReference type="EMBL" id="BPLR01016733">
    <property type="protein sequence ID" value="GIY86064.1"/>
    <property type="molecule type" value="Genomic_DNA"/>
</dbReference>
<proteinExistence type="predicted"/>
<evidence type="ECO:0000313" key="2">
    <source>
        <dbReference type="EMBL" id="GIY86064.1"/>
    </source>
</evidence>
<evidence type="ECO:0000313" key="3">
    <source>
        <dbReference type="Proteomes" id="UP001054945"/>
    </source>
</evidence>
<reference evidence="2 3" key="1">
    <citation type="submission" date="2021-06" db="EMBL/GenBank/DDBJ databases">
        <title>Caerostris extrusa draft genome.</title>
        <authorList>
            <person name="Kono N."/>
            <person name="Arakawa K."/>
        </authorList>
    </citation>
    <scope>NUCLEOTIDE SEQUENCE [LARGE SCALE GENOMIC DNA]</scope>
</reference>
<comment type="caution">
    <text evidence="2">The sequence shown here is derived from an EMBL/GenBank/DDBJ whole genome shotgun (WGS) entry which is preliminary data.</text>
</comment>
<name>A0AAV4WUW7_CAEEX</name>
<accession>A0AAV4WUW7</accession>
<sequence>MQLRVCGRSDISVSVRSRGKLISRSETQLVDRMSVSLATCLHSNATKRPIKRVCISDNPLDCFPAPEMIALQKKKKKYSEEEKLVKSGGGIHTCRIQERIHSYFVSLTSLSKQDVFHRKVCILNLGKRTVAKCERFESKEKSWKLISEARELPFPPRGVCNPSQRGCYSSPATSTDGKEVFSTRDTLPWQLGREDITLPPGVGEGFGYIIACEEFNFSSGVTNGGSRSPEAPTGCPTSKSVGLATTKKSRASLSAVSRG</sequence>
<protein>
    <submittedName>
        <fullName evidence="2">Uncharacterized protein</fullName>
    </submittedName>
</protein>
<dbReference type="AlphaFoldDB" id="A0AAV4WUW7"/>
<evidence type="ECO:0000256" key="1">
    <source>
        <dbReference type="SAM" id="MobiDB-lite"/>
    </source>
</evidence>
<organism evidence="2 3">
    <name type="scientific">Caerostris extrusa</name>
    <name type="common">Bark spider</name>
    <name type="synonym">Caerostris bankana</name>
    <dbReference type="NCBI Taxonomy" id="172846"/>
    <lineage>
        <taxon>Eukaryota</taxon>
        <taxon>Metazoa</taxon>
        <taxon>Ecdysozoa</taxon>
        <taxon>Arthropoda</taxon>
        <taxon>Chelicerata</taxon>
        <taxon>Arachnida</taxon>
        <taxon>Araneae</taxon>
        <taxon>Araneomorphae</taxon>
        <taxon>Entelegynae</taxon>
        <taxon>Araneoidea</taxon>
        <taxon>Araneidae</taxon>
        <taxon>Caerostris</taxon>
    </lineage>
</organism>
<keyword evidence="3" id="KW-1185">Reference proteome</keyword>
<feature type="region of interest" description="Disordered" evidence="1">
    <location>
        <begin position="222"/>
        <end position="259"/>
    </location>
</feature>
<gene>
    <name evidence="2" type="ORF">CEXT_193711</name>
</gene>